<evidence type="ECO:0000256" key="5">
    <source>
        <dbReference type="ARBA" id="ARBA00023136"/>
    </source>
</evidence>
<keyword evidence="2" id="KW-1003">Cell membrane</keyword>
<dbReference type="RefSeq" id="XP_027085914.1">
    <property type="nucleotide sequence ID" value="XM_027230113.2"/>
</dbReference>
<keyword evidence="6" id="KW-1015">Disulfide bond</keyword>
<evidence type="ECO:0000259" key="10">
    <source>
        <dbReference type="SMART" id="SM00768"/>
    </source>
</evidence>
<evidence type="ECO:0000313" key="11">
    <source>
        <dbReference type="Proteomes" id="UP001652660"/>
    </source>
</evidence>
<keyword evidence="5" id="KW-0472">Membrane</keyword>
<reference evidence="11" key="1">
    <citation type="journal article" date="2025" name="Foods">
        <title>Unveiling the Microbial Signatures of Arabica Coffee Cherries: Insights into Ripeness Specific Diversity, Functional Traits, and Implications for Quality and Safety.</title>
        <authorList>
            <consortium name="RefSeq"/>
            <person name="Tenea G.N."/>
            <person name="Cifuentes V."/>
            <person name="Reyes P."/>
            <person name="Cevallos-Vallejos M."/>
        </authorList>
    </citation>
    <scope>NUCLEOTIDE SEQUENCE [LARGE SCALE GENOMIC DNA]</scope>
</reference>
<organism evidence="11 12">
    <name type="scientific">Coffea arabica</name>
    <name type="common">Arabian coffee</name>
    <dbReference type="NCBI Taxonomy" id="13443"/>
    <lineage>
        <taxon>Eukaryota</taxon>
        <taxon>Viridiplantae</taxon>
        <taxon>Streptophyta</taxon>
        <taxon>Embryophyta</taxon>
        <taxon>Tracheophyta</taxon>
        <taxon>Spermatophyta</taxon>
        <taxon>Magnoliopsida</taxon>
        <taxon>eudicotyledons</taxon>
        <taxon>Gunneridae</taxon>
        <taxon>Pentapetalae</taxon>
        <taxon>asterids</taxon>
        <taxon>lamiids</taxon>
        <taxon>Gentianales</taxon>
        <taxon>Rubiaceae</taxon>
        <taxon>Ixoroideae</taxon>
        <taxon>Gardenieae complex</taxon>
        <taxon>Bertiereae - Coffeeae clade</taxon>
        <taxon>Coffeeae</taxon>
        <taxon>Coffea</taxon>
    </lineage>
</organism>
<reference evidence="12" key="2">
    <citation type="submission" date="2025-08" db="UniProtKB">
        <authorList>
            <consortium name="RefSeq"/>
        </authorList>
    </citation>
    <scope>IDENTIFICATION</scope>
    <source>
        <tissue evidence="12">Leaves</tissue>
    </source>
</reference>
<dbReference type="PANTHER" id="PTHR31044">
    <property type="entry name" value="BETA-1,3 GLUCANASE"/>
    <property type="match status" value="1"/>
</dbReference>
<name>A0A6P6U617_COFAR</name>
<dbReference type="SMART" id="SM00768">
    <property type="entry name" value="X8"/>
    <property type="match status" value="1"/>
</dbReference>
<gene>
    <name evidence="12" type="primary">LOC113707792</name>
</gene>
<evidence type="ECO:0000256" key="6">
    <source>
        <dbReference type="ARBA" id="ARBA00023157"/>
    </source>
</evidence>
<dbReference type="PANTHER" id="PTHR31044:SF36">
    <property type="entry name" value="CARBOHYDRATE-BINDING X8 DOMAIN SUPERFAMILY PROTEIN"/>
    <property type="match status" value="1"/>
</dbReference>
<sequence length="176" mass="19092">MRRNLVWLLLSFIFMECWLVGAAIGAMVQEKAEAATPLTTPSPPEGNTTFLDGTTWCVALAGVPQMDLQNALDWACGPGRADCSPIQTGGRCFDPDTLLAHASFAFNSYYQQNGNSDIACNFGGAATLTKSNPSYEECSYDTSGSIKSSAPQLSNHKPQITWWKLAMVVLLLYARN</sequence>
<dbReference type="GO" id="GO:0098552">
    <property type="term" value="C:side of membrane"/>
    <property type="evidence" value="ECO:0007669"/>
    <property type="project" value="UniProtKB-KW"/>
</dbReference>
<protein>
    <submittedName>
        <fullName evidence="12">Glucan endo-1,3-beta-glucosidase 13-like</fullName>
    </submittedName>
</protein>
<feature type="signal peptide" evidence="9">
    <location>
        <begin position="1"/>
        <end position="22"/>
    </location>
</feature>
<dbReference type="GO" id="GO:0005886">
    <property type="term" value="C:plasma membrane"/>
    <property type="evidence" value="ECO:0007669"/>
    <property type="project" value="UniProtKB-SubCell"/>
</dbReference>
<evidence type="ECO:0000256" key="8">
    <source>
        <dbReference type="ARBA" id="ARBA00023288"/>
    </source>
</evidence>
<feature type="chain" id="PRO_5028265152" evidence="9">
    <location>
        <begin position="23"/>
        <end position="176"/>
    </location>
</feature>
<dbReference type="InterPro" id="IPR012946">
    <property type="entry name" value="X8"/>
</dbReference>
<evidence type="ECO:0000313" key="12">
    <source>
        <dbReference type="RefSeq" id="XP_027085914.1"/>
    </source>
</evidence>
<keyword evidence="11" id="KW-1185">Reference proteome</keyword>
<evidence type="ECO:0000256" key="4">
    <source>
        <dbReference type="ARBA" id="ARBA00022729"/>
    </source>
</evidence>
<evidence type="ECO:0000256" key="7">
    <source>
        <dbReference type="ARBA" id="ARBA00023180"/>
    </source>
</evidence>
<dbReference type="OrthoDB" id="421038at2759"/>
<evidence type="ECO:0000256" key="1">
    <source>
        <dbReference type="ARBA" id="ARBA00004609"/>
    </source>
</evidence>
<feature type="domain" description="X8" evidence="10">
    <location>
        <begin position="55"/>
        <end position="140"/>
    </location>
</feature>
<dbReference type="AlphaFoldDB" id="A0A6P6U617"/>
<accession>A0A6P6U617</accession>
<keyword evidence="8" id="KW-0449">Lipoprotein</keyword>
<dbReference type="FunFam" id="1.20.58.1040:FF:000001">
    <property type="entry name" value="Glucan endo-1,3-beta-glucosidase 4"/>
    <property type="match status" value="1"/>
</dbReference>
<proteinExistence type="predicted"/>
<dbReference type="GeneID" id="113707792"/>
<evidence type="ECO:0000256" key="9">
    <source>
        <dbReference type="SAM" id="SignalP"/>
    </source>
</evidence>
<keyword evidence="4 9" id="KW-0732">Signal</keyword>
<dbReference type="GO" id="GO:0009506">
    <property type="term" value="C:plasmodesma"/>
    <property type="evidence" value="ECO:0007669"/>
    <property type="project" value="UniProtKB-ARBA"/>
</dbReference>
<comment type="subcellular location">
    <subcellularLocation>
        <location evidence="1">Cell membrane</location>
        <topology evidence="1">Lipid-anchor</topology>
        <topology evidence="1">GPI-anchor</topology>
    </subcellularLocation>
</comment>
<dbReference type="Proteomes" id="UP001652660">
    <property type="component" value="Chromosome 9c"/>
</dbReference>
<evidence type="ECO:0000256" key="3">
    <source>
        <dbReference type="ARBA" id="ARBA00022622"/>
    </source>
</evidence>
<dbReference type="InterPro" id="IPR044788">
    <property type="entry name" value="X8_dom_prot"/>
</dbReference>
<dbReference type="Gene3D" id="1.20.58.1040">
    <property type="match status" value="1"/>
</dbReference>
<keyword evidence="7" id="KW-0325">Glycoprotein</keyword>
<evidence type="ECO:0000256" key="2">
    <source>
        <dbReference type="ARBA" id="ARBA00022475"/>
    </source>
</evidence>
<keyword evidence="3" id="KW-0336">GPI-anchor</keyword>
<dbReference type="Pfam" id="PF07983">
    <property type="entry name" value="X8"/>
    <property type="match status" value="1"/>
</dbReference>